<name>A0A9Q1GV94_9CARY</name>
<organism evidence="2 3">
    <name type="scientific">Carnegiea gigantea</name>
    <dbReference type="NCBI Taxonomy" id="171969"/>
    <lineage>
        <taxon>Eukaryota</taxon>
        <taxon>Viridiplantae</taxon>
        <taxon>Streptophyta</taxon>
        <taxon>Embryophyta</taxon>
        <taxon>Tracheophyta</taxon>
        <taxon>Spermatophyta</taxon>
        <taxon>Magnoliopsida</taxon>
        <taxon>eudicotyledons</taxon>
        <taxon>Gunneridae</taxon>
        <taxon>Pentapetalae</taxon>
        <taxon>Caryophyllales</taxon>
        <taxon>Cactineae</taxon>
        <taxon>Cactaceae</taxon>
        <taxon>Cactoideae</taxon>
        <taxon>Echinocereeae</taxon>
        <taxon>Carnegiea</taxon>
    </lineage>
</organism>
<reference evidence="2" key="1">
    <citation type="submission" date="2022-04" db="EMBL/GenBank/DDBJ databases">
        <title>Carnegiea gigantea Genome sequencing and assembly v2.</title>
        <authorList>
            <person name="Copetti D."/>
            <person name="Sanderson M.J."/>
            <person name="Burquez A."/>
            <person name="Wojciechowski M.F."/>
        </authorList>
    </citation>
    <scope>NUCLEOTIDE SEQUENCE</scope>
    <source>
        <strain evidence="2">SGP5-SGP5p</strain>
        <tissue evidence="2">Aerial part</tissue>
    </source>
</reference>
<dbReference type="EMBL" id="JAKOGI010001341">
    <property type="protein sequence ID" value="KAJ8426164.1"/>
    <property type="molecule type" value="Genomic_DNA"/>
</dbReference>
<evidence type="ECO:0000313" key="3">
    <source>
        <dbReference type="Proteomes" id="UP001153076"/>
    </source>
</evidence>
<proteinExistence type="predicted"/>
<protein>
    <submittedName>
        <fullName evidence="2">Uncharacterized protein</fullName>
    </submittedName>
</protein>
<gene>
    <name evidence="2" type="ORF">Cgig2_032646</name>
</gene>
<dbReference type="Proteomes" id="UP001153076">
    <property type="component" value="Unassembled WGS sequence"/>
</dbReference>
<accession>A0A9Q1GV94</accession>
<keyword evidence="3" id="KW-1185">Reference proteome</keyword>
<evidence type="ECO:0000256" key="1">
    <source>
        <dbReference type="SAM" id="Phobius"/>
    </source>
</evidence>
<dbReference type="OrthoDB" id="1001981at2759"/>
<evidence type="ECO:0000313" key="2">
    <source>
        <dbReference type="EMBL" id="KAJ8426164.1"/>
    </source>
</evidence>
<keyword evidence="1" id="KW-0472">Membrane</keyword>
<keyword evidence="1" id="KW-0812">Transmembrane</keyword>
<sequence length="170" mass="19706">MDMKMKMSPKIKSQACAKTYADRHKIKKIFQTRMSLAPFVAMIENDIVQNNEKKTEITSKDLHLTLALPIGGRKVEEFYGKKPKEHEYNKVLTAWRKKLNLEDGTPKLRVNDTDTGESFKRNLVLYMVPYFFNGSNNIHYPPYFMINVANFGGPILFLKVSSVFFISIIY</sequence>
<feature type="transmembrane region" description="Helical" evidence="1">
    <location>
        <begin position="148"/>
        <end position="169"/>
    </location>
</feature>
<comment type="caution">
    <text evidence="2">The sequence shown here is derived from an EMBL/GenBank/DDBJ whole genome shotgun (WGS) entry which is preliminary data.</text>
</comment>
<keyword evidence="1" id="KW-1133">Transmembrane helix</keyword>
<dbReference type="AlphaFoldDB" id="A0A9Q1GV94"/>